<dbReference type="FunFam" id="1.10.286.10:FF:000003">
    <property type="entry name" value="GTP cyclohydrolase 1"/>
    <property type="match status" value="1"/>
</dbReference>
<proteinExistence type="inferred from homology"/>
<comment type="caution">
    <text evidence="13">The sequence shown here is derived from an EMBL/GenBank/DDBJ whole genome shotgun (WGS) entry which is preliminary data.</text>
</comment>
<evidence type="ECO:0000256" key="4">
    <source>
        <dbReference type="ARBA" id="ARBA00012715"/>
    </source>
</evidence>
<dbReference type="PANTHER" id="PTHR11109">
    <property type="entry name" value="GTP CYCLOHYDROLASE I"/>
    <property type="match status" value="1"/>
</dbReference>
<dbReference type="NCBIfam" id="NF006825">
    <property type="entry name" value="PRK09347.1-2"/>
    <property type="match status" value="1"/>
</dbReference>
<feature type="compositionally biased region" description="Basic and acidic residues" evidence="11">
    <location>
        <begin position="118"/>
        <end position="128"/>
    </location>
</feature>
<evidence type="ECO:0000256" key="5">
    <source>
        <dbReference type="ARBA" id="ARBA00017272"/>
    </source>
</evidence>
<dbReference type="EC" id="3.5.4.16" evidence="4"/>
<dbReference type="OrthoDB" id="4966at2759"/>
<keyword evidence="14" id="KW-1185">Reference proteome</keyword>
<comment type="catalytic activity">
    <reaction evidence="1">
        <text>GTP + H2O = 7,8-dihydroneopterin 3'-triphosphate + formate + H(+)</text>
        <dbReference type="Rhea" id="RHEA:17473"/>
        <dbReference type="ChEBI" id="CHEBI:15377"/>
        <dbReference type="ChEBI" id="CHEBI:15378"/>
        <dbReference type="ChEBI" id="CHEBI:15740"/>
        <dbReference type="ChEBI" id="CHEBI:37565"/>
        <dbReference type="ChEBI" id="CHEBI:58462"/>
        <dbReference type="EC" id="3.5.4.16"/>
    </reaction>
</comment>
<keyword evidence="6" id="KW-0547">Nucleotide-binding</keyword>
<dbReference type="KEGG" id="pchm:VFPPC_06318"/>
<gene>
    <name evidence="13" type="ORF">VFPPC_06318</name>
</gene>
<evidence type="ECO:0000256" key="1">
    <source>
        <dbReference type="ARBA" id="ARBA00001052"/>
    </source>
</evidence>
<dbReference type="GeneID" id="28849360"/>
<evidence type="ECO:0000256" key="8">
    <source>
        <dbReference type="ARBA" id="ARBA00022909"/>
    </source>
</evidence>
<evidence type="ECO:0000313" key="14">
    <source>
        <dbReference type="Proteomes" id="UP000078397"/>
    </source>
</evidence>
<dbReference type="AlphaFoldDB" id="A0A179FIA4"/>
<feature type="compositionally biased region" description="Basic and acidic residues" evidence="11">
    <location>
        <begin position="65"/>
        <end position="87"/>
    </location>
</feature>
<dbReference type="GO" id="GO:0005525">
    <property type="term" value="F:GTP binding"/>
    <property type="evidence" value="ECO:0007669"/>
    <property type="project" value="UniProtKB-KW"/>
</dbReference>
<comment type="pathway">
    <text evidence="2">Cofactor biosynthesis; 7,8-dihydroneopterin triphosphate biosynthesis; 7,8-dihydroneopterin triphosphate from GTP: step 1/1.</text>
</comment>
<dbReference type="UniPathway" id="UPA00848">
    <property type="reaction ID" value="UER00151"/>
</dbReference>
<keyword evidence="9" id="KW-0342">GTP-binding</keyword>
<dbReference type="RefSeq" id="XP_018142471.1">
    <property type="nucleotide sequence ID" value="XM_018285366.1"/>
</dbReference>
<dbReference type="STRING" id="1380566.A0A179FIA4"/>
<accession>A0A179FIA4</accession>
<dbReference type="PROSITE" id="PS00860">
    <property type="entry name" value="GTP_CYCLOHYDROL_1_2"/>
    <property type="match status" value="1"/>
</dbReference>
<protein>
    <recommendedName>
        <fullName evidence="5">GTP cyclohydrolase 1</fullName>
        <ecNumber evidence="4">3.5.4.16</ecNumber>
    </recommendedName>
    <alternativeName>
        <fullName evidence="10">GTP cyclohydrolase I</fullName>
    </alternativeName>
</protein>
<dbReference type="Pfam" id="PF01227">
    <property type="entry name" value="GTP_cyclohydroI"/>
    <property type="match status" value="1"/>
</dbReference>
<dbReference type="HAMAP" id="MF_00223">
    <property type="entry name" value="FolE"/>
    <property type="match status" value="1"/>
</dbReference>
<feature type="domain" description="GTP cyclohydrolase I" evidence="12">
    <location>
        <begin position="139"/>
        <end position="314"/>
    </location>
</feature>
<dbReference type="GO" id="GO:0046654">
    <property type="term" value="P:tetrahydrofolate biosynthetic process"/>
    <property type="evidence" value="ECO:0007669"/>
    <property type="project" value="InterPro"/>
</dbReference>
<dbReference type="Gene3D" id="1.10.286.10">
    <property type="match status" value="1"/>
</dbReference>
<feature type="region of interest" description="Disordered" evidence="11">
    <location>
        <begin position="1"/>
        <end position="128"/>
    </location>
</feature>
<reference evidence="13 14" key="1">
    <citation type="journal article" date="2016" name="PLoS Pathog.">
        <title>Biosynthesis of antibiotic leucinostatins in bio-control fungus Purpureocillium lilacinum and their inhibition on phytophthora revealed by genome mining.</title>
        <authorList>
            <person name="Wang G."/>
            <person name="Liu Z."/>
            <person name="Lin R."/>
            <person name="Li E."/>
            <person name="Mao Z."/>
            <person name="Ling J."/>
            <person name="Yang Y."/>
            <person name="Yin W.B."/>
            <person name="Xie B."/>
        </authorList>
    </citation>
    <scope>NUCLEOTIDE SEQUENCE [LARGE SCALE GENOMIC DNA]</scope>
    <source>
        <strain evidence="13">170</strain>
    </source>
</reference>
<dbReference type="PROSITE" id="PS00859">
    <property type="entry name" value="GTP_CYCLOHYDROL_1_1"/>
    <property type="match status" value="1"/>
</dbReference>
<comment type="similarity">
    <text evidence="3">Belongs to the GTP cyclohydrolase I family.</text>
</comment>
<evidence type="ECO:0000256" key="11">
    <source>
        <dbReference type="SAM" id="MobiDB-lite"/>
    </source>
</evidence>
<evidence type="ECO:0000256" key="6">
    <source>
        <dbReference type="ARBA" id="ARBA00022741"/>
    </source>
</evidence>
<dbReference type="EMBL" id="LSBJ02000005">
    <property type="protein sequence ID" value="OAQ65157.1"/>
    <property type="molecule type" value="Genomic_DNA"/>
</dbReference>
<sequence>MPQLPGAEVASAKKQKRSHENASVSGSSTSDESTRERKRKRKEKKNGTKSDRASELVNVNGHRRSAFEERRNSLGKAARDPRDEPSYKKRITAAGQGIKVRSPSPVIDEDGLSRPGRGTRDRREETAEQAEERLVKMRGAVRTILECVGEDPDREGLLDTPSRYAKALLFLTKGYQVNVADVVNGALFHEGHNEMVIVKDIEIHSLCEHHMVPFIGKMHIGYIPSDTVIGLSKLPRIAEMYARRLQIQERLTKEVAHAIMEILKPQGVAVVMESSHLCMVMRGVEKTATSTITSCVLGCFERKSKTRNEFFSLVGLNKS</sequence>
<dbReference type="InterPro" id="IPR043134">
    <property type="entry name" value="GTP-CH-I_N"/>
</dbReference>
<dbReference type="InterPro" id="IPR001474">
    <property type="entry name" value="GTP_CycHdrlase_I"/>
</dbReference>
<evidence type="ECO:0000256" key="10">
    <source>
        <dbReference type="ARBA" id="ARBA00030854"/>
    </source>
</evidence>
<dbReference type="Gene3D" id="3.30.1130.10">
    <property type="match status" value="1"/>
</dbReference>
<dbReference type="InterPro" id="IPR018234">
    <property type="entry name" value="GTP_CycHdrlase_I_CS"/>
</dbReference>
<evidence type="ECO:0000259" key="12">
    <source>
        <dbReference type="Pfam" id="PF01227"/>
    </source>
</evidence>
<dbReference type="GO" id="GO:0005737">
    <property type="term" value="C:cytoplasm"/>
    <property type="evidence" value="ECO:0007669"/>
    <property type="project" value="TreeGrafter"/>
</dbReference>
<evidence type="ECO:0000256" key="2">
    <source>
        <dbReference type="ARBA" id="ARBA00005080"/>
    </source>
</evidence>
<dbReference type="FunFam" id="3.30.1130.10:FF:000001">
    <property type="entry name" value="GTP cyclohydrolase 1"/>
    <property type="match status" value="1"/>
</dbReference>
<dbReference type="GO" id="GO:0003934">
    <property type="term" value="F:GTP cyclohydrolase I activity"/>
    <property type="evidence" value="ECO:0007669"/>
    <property type="project" value="UniProtKB-EC"/>
</dbReference>
<organism evidence="13 14">
    <name type="scientific">Pochonia chlamydosporia 170</name>
    <dbReference type="NCBI Taxonomy" id="1380566"/>
    <lineage>
        <taxon>Eukaryota</taxon>
        <taxon>Fungi</taxon>
        <taxon>Dikarya</taxon>
        <taxon>Ascomycota</taxon>
        <taxon>Pezizomycotina</taxon>
        <taxon>Sordariomycetes</taxon>
        <taxon>Hypocreomycetidae</taxon>
        <taxon>Hypocreales</taxon>
        <taxon>Clavicipitaceae</taxon>
        <taxon>Pochonia</taxon>
    </lineage>
</organism>
<dbReference type="InterPro" id="IPR020602">
    <property type="entry name" value="GTP_CycHdrlase_I_dom"/>
</dbReference>
<keyword evidence="8" id="KW-0289">Folate biosynthesis</keyword>
<dbReference type="GO" id="GO:0006729">
    <property type="term" value="P:tetrahydrobiopterin biosynthetic process"/>
    <property type="evidence" value="ECO:0007669"/>
    <property type="project" value="TreeGrafter"/>
</dbReference>
<evidence type="ECO:0000313" key="13">
    <source>
        <dbReference type="EMBL" id="OAQ65157.1"/>
    </source>
</evidence>
<dbReference type="CDD" id="cd00642">
    <property type="entry name" value="GTP_cyclohydro1"/>
    <property type="match status" value="1"/>
</dbReference>
<dbReference type="GO" id="GO:0008270">
    <property type="term" value="F:zinc ion binding"/>
    <property type="evidence" value="ECO:0007669"/>
    <property type="project" value="TreeGrafter"/>
</dbReference>
<dbReference type="PANTHER" id="PTHR11109:SF7">
    <property type="entry name" value="GTP CYCLOHYDROLASE 1"/>
    <property type="match status" value="1"/>
</dbReference>
<dbReference type="InterPro" id="IPR043133">
    <property type="entry name" value="GTP-CH-I_C/QueF"/>
</dbReference>
<dbReference type="NCBIfam" id="TIGR00063">
    <property type="entry name" value="folE"/>
    <property type="match status" value="1"/>
</dbReference>
<evidence type="ECO:0000256" key="7">
    <source>
        <dbReference type="ARBA" id="ARBA00022801"/>
    </source>
</evidence>
<name>A0A179FIA4_METCM</name>
<evidence type="ECO:0000256" key="3">
    <source>
        <dbReference type="ARBA" id="ARBA00008085"/>
    </source>
</evidence>
<dbReference type="Proteomes" id="UP000078397">
    <property type="component" value="Unassembled WGS sequence"/>
</dbReference>
<evidence type="ECO:0000256" key="9">
    <source>
        <dbReference type="ARBA" id="ARBA00023134"/>
    </source>
</evidence>
<dbReference type="NCBIfam" id="NF006826">
    <property type="entry name" value="PRK09347.1-3"/>
    <property type="match status" value="1"/>
</dbReference>
<dbReference type="SUPFAM" id="SSF55620">
    <property type="entry name" value="Tetrahydrobiopterin biosynthesis enzymes-like"/>
    <property type="match status" value="1"/>
</dbReference>
<keyword evidence="7" id="KW-0378">Hydrolase</keyword>
<feature type="compositionally biased region" description="Basic and acidic residues" evidence="11">
    <location>
        <begin position="45"/>
        <end position="54"/>
    </location>
</feature>
<dbReference type="GO" id="GO:0046656">
    <property type="term" value="P:folic acid biosynthetic process"/>
    <property type="evidence" value="ECO:0007669"/>
    <property type="project" value="UniProtKB-KW"/>
</dbReference>